<sequence length="283" mass="30608">MLFVAGVVIVFGSVLYGYVMSHGQLLALWQPFEILIIVGAAFGAFLLSNPWHVVWSSFRLIPKVIMGGSVPKTMYMDVLGLLYDILNKARREGIMAIEGDVENPDTSALFARYPAIQANHELAVFIADYFRIIAAGNLTSFELESLMDQEIEARMHELEQPGMAVSKVSDALPGFGIVAAVLGIVITMGAIGGDINEIGAHVAAALVGTFSGVLLAYGLVGPVSSVMRHIAEEEIKLYEAAKACIIASLNGLPPQLAVEFGRKSLFTHKRPTFNEVESKVRSR</sequence>
<evidence type="ECO:0000256" key="2">
    <source>
        <dbReference type="ARBA" id="ARBA00008038"/>
    </source>
</evidence>
<name>A0A1N7NNW0_9GAMM</name>
<feature type="transmembrane region" description="Helical" evidence="13">
    <location>
        <begin position="27"/>
        <end position="47"/>
    </location>
</feature>
<dbReference type="Pfam" id="PF20560">
    <property type="entry name" value="MotA_N"/>
    <property type="match status" value="1"/>
</dbReference>
<keyword evidence="10 13" id="KW-1133">Transmembrane helix</keyword>
<keyword evidence="5" id="KW-0145">Chemotaxis</keyword>
<evidence type="ECO:0000313" key="16">
    <source>
        <dbReference type="EMBL" id="SIT00093.1"/>
    </source>
</evidence>
<evidence type="ECO:0000256" key="4">
    <source>
        <dbReference type="ARBA" id="ARBA00022475"/>
    </source>
</evidence>
<evidence type="ECO:0000313" key="17">
    <source>
        <dbReference type="Proteomes" id="UP000185639"/>
    </source>
</evidence>
<evidence type="ECO:0000256" key="11">
    <source>
        <dbReference type="ARBA" id="ARBA00023065"/>
    </source>
</evidence>
<keyword evidence="9" id="KW-0375">Hydrogen ion transport</keyword>
<accession>A0A1N7NNW0</accession>
<evidence type="ECO:0000259" key="15">
    <source>
        <dbReference type="Pfam" id="PF20560"/>
    </source>
</evidence>
<feature type="transmembrane region" description="Helical" evidence="13">
    <location>
        <begin position="198"/>
        <end position="220"/>
    </location>
</feature>
<dbReference type="GO" id="GO:0005886">
    <property type="term" value="C:plasma membrane"/>
    <property type="evidence" value="ECO:0007669"/>
    <property type="project" value="UniProtKB-SubCell"/>
</dbReference>
<evidence type="ECO:0000256" key="13">
    <source>
        <dbReference type="SAM" id="Phobius"/>
    </source>
</evidence>
<dbReference type="GO" id="GO:0006935">
    <property type="term" value="P:chemotaxis"/>
    <property type="evidence" value="ECO:0007669"/>
    <property type="project" value="UniProtKB-KW"/>
</dbReference>
<keyword evidence="17" id="KW-1185">Reference proteome</keyword>
<dbReference type="STRING" id="484498.SAMN05421686_107162"/>
<evidence type="ECO:0000256" key="10">
    <source>
        <dbReference type="ARBA" id="ARBA00022989"/>
    </source>
</evidence>
<comment type="similarity">
    <text evidence="2">Belongs to the MotA family.</text>
</comment>
<evidence type="ECO:0000259" key="14">
    <source>
        <dbReference type="Pfam" id="PF01618"/>
    </source>
</evidence>
<dbReference type="OrthoDB" id="9782603at2"/>
<keyword evidence="8" id="KW-0283">Flagellar rotation</keyword>
<evidence type="ECO:0000256" key="9">
    <source>
        <dbReference type="ARBA" id="ARBA00022781"/>
    </source>
</evidence>
<dbReference type="InterPro" id="IPR047055">
    <property type="entry name" value="MotA-like"/>
</dbReference>
<feature type="domain" description="MotA/TolQ/ExbB proton channel" evidence="14">
    <location>
        <begin position="137"/>
        <end position="239"/>
    </location>
</feature>
<reference evidence="17" key="1">
    <citation type="submission" date="2017-01" db="EMBL/GenBank/DDBJ databases">
        <authorList>
            <person name="Varghese N."/>
            <person name="Submissions S."/>
        </authorList>
    </citation>
    <scope>NUCLEOTIDE SEQUENCE [LARGE SCALE GENOMIC DNA]</scope>
    <source>
        <strain evidence="17">DSM 24913</strain>
    </source>
</reference>
<dbReference type="RefSeq" id="WP_076516515.1">
    <property type="nucleotide sequence ID" value="NZ_FTOH01000007.1"/>
</dbReference>
<feature type="transmembrane region" description="Helical" evidence="13">
    <location>
        <begin position="171"/>
        <end position="192"/>
    </location>
</feature>
<evidence type="ECO:0000256" key="8">
    <source>
        <dbReference type="ARBA" id="ARBA00022779"/>
    </source>
</evidence>
<dbReference type="AlphaFoldDB" id="A0A1N7NNW0"/>
<keyword evidence="6" id="KW-0997">Cell inner membrane</keyword>
<evidence type="ECO:0000256" key="1">
    <source>
        <dbReference type="ARBA" id="ARBA00004429"/>
    </source>
</evidence>
<evidence type="ECO:0000256" key="3">
    <source>
        <dbReference type="ARBA" id="ARBA00022448"/>
    </source>
</evidence>
<keyword evidence="12 13" id="KW-0472">Membrane</keyword>
<dbReference type="GO" id="GO:1902600">
    <property type="term" value="P:proton transmembrane transport"/>
    <property type="evidence" value="ECO:0007669"/>
    <property type="project" value="UniProtKB-KW"/>
</dbReference>
<dbReference type="Pfam" id="PF01618">
    <property type="entry name" value="MotA_ExbB"/>
    <property type="match status" value="1"/>
</dbReference>
<protein>
    <submittedName>
        <fullName evidence="16">Chemotaxis protein MotA</fullName>
    </submittedName>
</protein>
<keyword evidence="7 13" id="KW-0812">Transmembrane</keyword>
<proteinExistence type="inferred from homology"/>
<dbReference type="Proteomes" id="UP000185639">
    <property type="component" value="Unassembled WGS sequence"/>
</dbReference>
<keyword evidence="11" id="KW-0406">Ion transport</keyword>
<keyword evidence="3" id="KW-0813">Transport</keyword>
<dbReference type="PANTHER" id="PTHR30433">
    <property type="entry name" value="CHEMOTAXIS PROTEIN MOTA"/>
    <property type="match status" value="1"/>
</dbReference>
<dbReference type="InterPro" id="IPR022522">
    <property type="entry name" value="Flagellar_motor_stator_MotA"/>
</dbReference>
<dbReference type="EMBL" id="FTOH01000007">
    <property type="protein sequence ID" value="SIT00093.1"/>
    <property type="molecule type" value="Genomic_DNA"/>
</dbReference>
<dbReference type="GO" id="GO:0071978">
    <property type="term" value="P:bacterial-type flagellum-dependent swarming motility"/>
    <property type="evidence" value="ECO:0007669"/>
    <property type="project" value="InterPro"/>
</dbReference>
<dbReference type="InterPro" id="IPR046786">
    <property type="entry name" value="MotA_N"/>
</dbReference>
<feature type="domain" description="Motility protein A N-terminal" evidence="15">
    <location>
        <begin position="5"/>
        <end position="93"/>
    </location>
</feature>
<evidence type="ECO:0000256" key="6">
    <source>
        <dbReference type="ARBA" id="ARBA00022519"/>
    </source>
</evidence>
<dbReference type="NCBIfam" id="TIGR03818">
    <property type="entry name" value="MotA1"/>
    <property type="match status" value="1"/>
</dbReference>
<evidence type="ECO:0000256" key="7">
    <source>
        <dbReference type="ARBA" id="ARBA00022692"/>
    </source>
</evidence>
<dbReference type="PROSITE" id="PS01307">
    <property type="entry name" value="MOTA"/>
    <property type="match status" value="1"/>
</dbReference>
<evidence type="ECO:0000256" key="5">
    <source>
        <dbReference type="ARBA" id="ARBA00022500"/>
    </source>
</evidence>
<keyword evidence="4" id="KW-1003">Cell membrane</keyword>
<gene>
    <name evidence="16" type="ORF">SAMN05421686_107162</name>
</gene>
<organism evidence="16 17">
    <name type="scientific">Thalassolituus maritimus</name>
    <dbReference type="NCBI Taxonomy" id="484498"/>
    <lineage>
        <taxon>Bacteria</taxon>
        <taxon>Pseudomonadati</taxon>
        <taxon>Pseudomonadota</taxon>
        <taxon>Gammaproteobacteria</taxon>
        <taxon>Oceanospirillales</taxon>
        <taxon>Oceanospirillaceae</taxon>
        <taxon>Thalassolituus</taxon>
    </lineage>
</organism>
<dbReference type="InterPro" id="IPR002898">
    <property type="entry name" value="MotA_ExbB_proton_chnl"/>
</dbReference>
<comment type="subcellular location">
    <subcellularLocation>
        <location evidence="1">Cell inner membrane</location>
        <topology evidence="1">Multi-pass membrane protein</topology>
    </subcellularLocation>
</comment>
<evidence type="ECO:0000256" key="12">
    <source>
        <dbReference type="ARBA" id="ARBA00023136"/>
    </source>
</evidence>
<dbReference type="PANTHER" id="PTHR30433:SF4">
    <property type="entry name" value="MOTILITY PROTEIN A"/>
    <property type="match status" value="1"/>
</dbReference>
<dbReference type="InterPro" id="IPR000540">
    <property type="entry name" value="Flag_MotA_CS"/>
</dbReference>